<evidence type="ECO:0000313" key="2">
    <source>
        <dbReference type="Proteomes" id="UP000257109"/>
    </source>
</evidence>
<reference evidence="1" key="1">
    <citation type="submission" date="2018-05" db="EMBL/GenBank/DDBJ databases">
        <title>Draft genome of Mucuna pruriens seed.</title>
        <authorList>
            <person name="Nnadi N.E."/>
            <person name="Vos R."/>
            <person name="Hasami M.H."/>
            <person name="Devisetty U.K."/>
            <person name="Aguiy J.C."/>
        </authorList>
    </citation>
    <scope>NUCLEOTIDE SEQUENCE [LARGE SCALE GENOMIC DNA]</scope>
    <source>
        <strain evidence="1">JCA_2017</strain>
    </source>
</reference>
<organism evidence="1 2">
    <name type="scientific">Mucuna pruriens</name>
    <name type="common">Velvet bean</name>
    <name type="synonym">Dolichos pruriens</name>
    <dbReference type="NCBI Taxonomy" id="157652"/>
    <lineage>
        <taxon>Eukaryota</taxon>
        <taxon>Viridiplantae</taxon>
        <taxon>Streptophyta</taxon>
        <taxon>Embryophyta</taxon>
        <taxon>Tracheophyta</taxon>
        <taxon>Spermatophyta</taxon>
        <taxon>Magnoliopsida</taxon>
        <taxon>eudicotyledons</taxon>
        <taxon>Gunneridae</taxon>
        <taxon>Pentapetalae</taxon>
        <taxon>rosids</taxon>
        <taxon>fabids</taxon>
        <taxon>Fabales</taxon>
        <taxon>Fabaceae</taxon>
        <taxon>Papilionoideae</taxon>
        <taxon>50 kb inversion clade</taxon>
        <taxon>NPAAA clade</taxon>
        <taxon>indigoferoid/millettioid clade</taxon>
        <taxon>Phaseoleae</taxon>
        <taxon>Mucuna</taxon>
    </lineage>
</organism>
<name>A0A371G5E8_MUCPR</name>
<accession>A0A371G5E8</accession>
<dbReference type="Proteomes" id="UP000257109">
    <property type="component" value="Unassembled WGS sequence"/>
</dbReference>
<protein>
    <submittedName>
        <fullName evidence="1">Uncharacterized protein</fullName>
    </submittedName>
</protein>
<evidence type="ECO:0000313" key="1">
    <source>
        <dbReference type="EMBL" id="RDX85796.1"/>
    </source>
</evidence>
<keyword evidence="2" id="KW-1185">Reference proteome</keyword>
<dbReference type="EMBL" id="QJKJ01006702">
    <property type="protein sequence ID" value="RDX85796.1"/>
    <property type="molecule type" value="Genomic_DNA"/>
</dbReference>
<proteinExistence type="predicted"/>
<gene>
    <name evidence="1" type="ORF">CR513_32971</name>
</gene>
<sequence>MIKKLTYVLWKIQTKPHLSSSKSYESLSNDEKDIPYDILLQNSHIISLEYKIYKERHKEIILKNEVGKKEKEKLLNDIKTFETSFSHVFYPDQTKH</sequence>
<comment type="caution">
    <text evidence="1">The sequence shown here is derived from an EMBL/GenBank/DDBJ whole genome shotgun (WGS) entry which is preliminary data.</text>
</comment>
<dbReference type="AlphaFoldDB" id="A0A371G5E8"/>
<feature type="non-terminal residue" evidence="1">
    <location>
        <position position="1"/>
    </location>
</feature>